<feature type="region of interest" description="Disordered" evidence="4">
    <location>
        <begin position="220"/>
        <end position="244"/>
    </location>
</feature>
<dbReference type="InterPro" id="IPR036390">
    <property type="entry name" value="WH_DNA-bd_sf"/>
</dbReference>
<dbReference type="Proteomes" id="UP000316706">
    <property type="component" value="Unassembled WGS sequence"/>
</dbReference>
<dbReference type="SMART" id="SM00345">
    <property type="entry name" value="HTH_GNTR"/>
    <property type="match status" value="1"/>
</dbReference>
<dbReference type="PROSITE" id="PS50949">
    <property type="entry name" value="HTH_GNTR"/>
    <property type="match status" value="1"/>
</dbReference>
<sequence length="244" mass="26558">MPRRRPVPVSRHQLSEIVAAHVREAIMIGKLRAPDFVRTEHLAAELGISATPVREALMILHSEGAVRWEPRRGFRVLPVTEQDVTDLFDVQAYIAGELAARAAGTLDDSEIDRLAGVQARLEAAARDHDAEQVDRLNHEIHRTINRASGSSRMLSLLRLTVHYVPLGFFGTVEGWAEASAQDHSAVLEALRARDPEAARAAMSAHIGNVGRLLLDNLKASGALTPDAPEPGRPQDGDTPAPRPT</sequence>
<comment type="caution">
    <text evidence="6">The sequence shown here is derived from an EMBL/GenBank/DDBJ whole genome shotgun (WGS) entry which is preliminary data.</text>
</comment>
<dbReference type="PANTHER" id="PTHR43537">
    <property type="entry name" value="TRANSCRIPTIONAL REGULATOR, GNTR FAMILY"/>
    <property type="match status" value="1"/>
</dbReference>
<gene>
    <name evidence="6" type="ORF">FHX41_3816</name>
</gene>
<dbReference type="Gene3D" id="1.20.120.530">
    <property type="entry name" value="GntR ligand-binding domain-like"/>
    <property type="match status" value="1"/>
</dbReference>
<dbReference type="SUPFAM" id="SSF46785">
    <property type="entry name" value="Winged helix' DNA-binding domain"/>
    <property type="match status" value="1"/>
</dbReference>
<organism evidence="6 7">
    <name type="scientific">Actinomadura hallensis</name>
    <dbReference type="NCBI Taxonomy" id="337895"/>
    <lineage>
        <taxon>Bacteria</taxon>
        <taxon>Bacillati</taxon>
        <taxon>Actinomycetota</taxon>
        <taxon>Actinomycetes</taxon>
        <taxon>Streptosporangiales</taxon>
        <taxon>Thermomonosporaceae</taxon>
        <taxon>Actinomadura</taxon>
    </lineage>
</organism>
<keyword evidence="2 6" id="KW-0238">DNA-binding</keyword>
<evidence type="ECO:0000256" key="3">
    <source>
        <dbReference type="ARBA" id="ARBA00023163"/>
    </source>
</evidence>
<proteinExistence type="predicted"/>
<dbReference type="AlphaFoldDB" id="A0A543IHS1"/>
<dbReference type="EMBL" id="VFPO01000001">
    <property type="protein sequence ID" value="TQM70097.1"/>
    <property type="molecule type" value="Genomic_DNA"/>
</dbReference>
<dbReference type="RefSeq" id="WP_141970710.1">
    <property type="nucleotide sequence ID" value="NZ_VFPO01000001.1"/>
</dbReference>
<dbReference type="GO" id="GO:0003700">
    <property type="term" value="F:DNA-binding transcription factor activity"/>
    <property type="evidence" value="ECO:0007669"/>
    <property type="project" value="InterPro"/>
</dbReference>
<dbReference type="Pfam" id="PF00392">
    <property type="entry name" value="GntR"/>
    <property type="match status" value="1"/>
</dbReference>
<dbReference type="GO" id="GO:0003677">
    <property type="term" value="F:DNA binding"/>
    <property type="evidence" value="ECO:0007669"/>
    <property type="project" value="UniProtKB-KW"/>
</dbReference>
<evidence type="ECO:0000256" key="2">
    <source>
        <dbReference type="ARBA" id="ARBA00023125"/>
    </source>
</evidence>
<dbReference type="SUPFAM" id="SSF48008">
    <property type="entry name" value="GntR ligand-binding domain-like"/>
    <property type="match status" value="1"/>
</dbReference>
<keyword evidence="3" id="KW-0804">Transcription</keyword>
<protein>
    <submittedName>
        <fullName evidence="6">DNA-binding GntR family transcriptional regulator</fullName>
    </submittedName>
</protein>
<evidence type="ECO:0000313" key="6">
    <source>
        <dbReference type="EMBL" id="TQM70097.1"/>
    </source>
</evidence>
<dbReference type="InterPro" id="IPR008920">
    <property type="entry name" value="TF_FadR/GntR_C"/>
</dbReference>
<keyword evidence="1" id="KW-0805">Transcription regulation</keyword>
<reference evidence="6 7" key="1">
    <citation type="submission" date="2019-06" db="EMBL/GenBank/DDBJ databases">
        <title>Sequencing the genomes of 1000 actinobacteria strains.</title>
        <authorList>
            <person name="Klenk H.-P."/>
        </authorList>
    </citation>
    <scope>NUCLEOTIDE SEQUENCE [LARGE SCALE GENOMIC DNA]</scope>
    <source>
        <strain evidence="6 7">DSM 45043</strain>
    </source>
</reference>
<dbReference type="InterPro" id="IPR036388">
    <property type="entry name" value="WH-like_DNA-bd_sf"/>
</dbReference>
<evidence type="ECO:0000259" key="5">
    <source>
        <dbReference type="PROSITE" id="PS50949"/>
    </source>
</evidence>
<dbReference type="Pfam" id="PF07729">
    <property type="entry name" value="FCD"/>
    <property type="match status" value="1"/>
</dbReference>
<dbReference type="InterPro" id="IPR000524">
    <property type="entry name" value="Tscrpt_reg_HTH_GntR"/>
</dbReference>
<dbReference type="Gene3D" id="1.10.10.10">
    <property type="entry name" value="Winged helix-like DNA-binding domain superfamily/Winged helix DNA-binding domain"/>
    <property type="match status" value="1"/>
</dbReference>
<accession>A0A543IHS1</accession>
<name>A0A543IHS1_9ACTN</name>
<evidence type="ECO:0000313" key="7">
    <source>
        <dbReference type="Proteomes" id="UP000316706"/>
    </source>
</evidence>
<evidence type="ECO:0000256" key="1">
    <source>
        <dbReference type="ARBA" id="ARBA00023015"/>
    </source>
</evidence>
<evidence type="ECO:0000256" key="4">
    <source>
        <dbReference type="SAM" id="MobiDB-lite"/>
    </source>
</evidence>
<feature type="domain" description="HTH gntR-type" evidence="5">
    <location>
        <begin position="12"/>
        <end position="79"/>
    </location>
</feature>
<dbReference type="SMART" id="SM00895">
    <property type="entry name" value="FCD"/>
    <property type="match status" value="1"/>
</dbReference>
<dbReference type="OrthoDB" id="8680240at2"/>
<dbReference type="PANTHER" id="PTHR43537:SF24">
    <property type="entry name" value="GLUCONATE OPERON TRANSCRIPTIONAL REPRESSOR"/>
    <property type="match status" value="1"/>
</dbReference>
<dbReference type="InterPro" id="IPR011711">
    <property type="entry name" value="GntR_C"/>
</dbReference>
<keyword evidence="7" id="KW-1185">Reference proteome</keyword>